<name>A0A8X6GLF4_TRICU</name>
<organism evidence="4 5">
    <name type="scientific">Trichonephila clavata</name>
    <name type="common">Joro spider</name>
    <name type="synonym">Nephila clavata</name>
    <dbReference type="NCBI Taxonomy" id="2740835"/>
    <lineage>
        <taxon>Eukaryota</taxon>
        <taxon>Metazoa</taxon>
        <taxon>Ecdysozoa</taxon>
        <taxon>Arthropoda</taxon>
        <taxon>Chelicerata</taxon>
        <taxon>Arachnida</taxon>
        <taxon>Araneae</taxon>
        <taxon>Araneomorphae</taxon>
        <taxon>Entelegynae</taxon>
        <taxon>Araneoidea</taxon>
        <taxon>Nephilidae</taxon>
        <taxon>Trichonephila</taxon>
    </lineage>
</organism>
<reference evidence="4" key="1">
    <citation type="submission" date="2020-07" db="EMBL/GenBank/DDBJ databases">
        <title>Multicomponent nature underlies the extraordinary mechanical properties of spider dragline silk.</title>
        <authorList>
            <person name="Kono N."/>
            <person name="Nakamura H."/>
            <person name="Mori M."/>
            <person name="Yoshida Y."/>
            <person name="Ohtoshi R."/>
            <person name="Malay A.D."/>
            <person name="Moran D.A.P."/>
            <person name="Tomita M."/>
            <person name="Numata K."/>
            <person name="Arakawa K."/>
        </authorList>
    </citation>
    <scope>NUCLEOTIDE SEQUENCE</scope>
</reference>
<dbReference type="AlphaFoldDB" id="A0A8X6GLF4"/>
<comment type="caution">
    <text evidence="4">The sequence shown here is derived from an EMBL/GenBank/DDBJ whole genome shotgun (WGS) entry which is preliminary data.</text>
</comment>
<evidence type="ECO:0000256" key="2">
    <source>
        <dbReference type="ARBA" id="ARBA00022679"/>
    </source>
</evidence>
<evidence type="ECO:0000259" key="3">
    <source>
        <dbReference type="Pfam" id="PF13649"/>
    </source>
</evidence>
<dbReference type="PANTHER" id="PTHR44942:SF4">
    <property type="entry name" value="METHYLTRANSFERASE TYPE 11 DOMAIN-CONTAINING PROTEIN"/>
    <property type="match status" value="1"/>
</dbReference>
<feature type="domain" description="Methyltransferase" evidence="3">
    <location>
        <begin position="46"/>
        <end position="143"/>
    </location>
</feature>
<dbReference type="InterPro" id="IPR051052">
    <property type="entry name" value="Diverse_substrate_MTase"/>
</dbReference>
<keyword evidence="1" id="KW-0489">Methyltransferase</keyword>
<dbReference type="InterPro" id="IPR029063">
    <property type="entry name" value="SAM-dependent_MTases_sf"/>
</dbReference>
<accession>A0A8X6GLF4</accession>
<dbReference type="PANTHER" id="PTHR44942">
    <property type="entry name" value="METHYLTRANSF_11 DOMAIN-CONTAINING PROTEIN"/>
    <property type="match status" value="1"/>
</dbReference>
<keyword evidence="2" id="KW-0808">Transferase</keyword>
<evidence type="ECO:0000256" key="1">
    <source>
        <dbReference type="ARBA" id="ARBA00022603"/>
    </source>
</evidence>
<proteinExistence type="predicted"/>
<dbReference type="Pfam" id="PF13649">
    <property type="entry name" value="Methyltransf_25"/>
    <property type="match status" value="1"/>
</dbReference>
<dbReference type="Proteomes" id="UP000887116">
    <property type="component" value="Unassembled WGS sequence"/>
</dbReference>
<dbReference type="Gene3D" id="3.40.50.150">
    <property type="entry name" value="Vaccinia Virus protein VP39"/>
    <property type="match status" value="1"/>
</dbReference>
<dbReference type="EMBL" id="BMAO01016103">
    <property type="protein sequence ID" value="GFR06258.1"/>
    <property type="molecule type" value="Genomic_DNA"/>
</dbReference>
<dbReference type="GO" id="GO:0032259">
    <property type="term" value="P:methylation"/>
    <property type="evidence" value="ECO:0007669"/>
    <property type="project" value="UniProtKB-KW"/>
</dbReference>
<evidence type="ECO:0000313" key="5">
    <source>
        <dbReference type="Proteomes" id="UP000887116"/>
    </source>
</evidence>
<evidence type="ECO:0000313" key="4">
    <source>
        <dbReference type="EMBL" id="GFR06258.1"/>
    </source>
</evidence>
<protein>
    <submittedName>
        <fullName evidence="4">Methyltransf_25 domain-containing protein</fullName>
    </submittedName>
</protein>
<dbReference type="OrthoDB" id="6408197at2759"/>
<dbReference type="CDD" id="cd02440">
    <property type="entry name" value="AdoMet_MTases"/>
    <property type="match status" value="1"/>
</dbReference>
<keyword evidence="5" id="KW-1185">Reference proteome</keyword>
<feature type="non-terminal residue" evidence="4">
    <location>
        <position position="290"/>
    </location>
</feature>
<dbReference type="InterPro" id="IPR041698">
    <property type="entry name" value="Methyltransf_25"/>
</dbReference>
<gene>
    <name evidence="4" type="primary">AVEN_161372_1</name>
    <name evidence="4" type="ORF">TNCT_510591</name>
</gene>
<dbReference type="SUPFAM" id="SSF53335">
    <property type="entry name" value="S-adenosyl-L-methionine-dependent methyltransferases"/>
    <property type="match status" value="1"/>
</dbReference>
<sequence>LFRIDFIEMYLDSDLYKRVYPIDSVIHFLSVTLKELVWYEGQKNLVMDVGCGPGDVTVKWILPMFSNLDKVIALDCLQSMIETAICKNCHPKVDYHTINFEDGSATERWRGQISHLISVNCFHWFKDQEKSFRLVYDVLQPGGKAACYFVLSSDYYDTVIQMENHPKWKSFMEEVDLRIPESYHKKYDSSHYQKLVEDIGFKVVLCRSEFKINRLPSHEAAKDLFYSICSVIPHIPEDQRHIFKDEFYRSLLDNGARDNDGAPLHRALTLEIVIQKPDFASDSKLWTRFN</sequence>
<dbReference type="GO" id="GO:0008168">
    <property type="term" value="F:methyltransferase activity"/>
    <property type="evidence" value="ECO:0007669"/>
    <property type="project" value="UniProtKB-KW"/>
</dbReference>